<name>A0A373FRQ7_COMTE</name>
<keyword evidence="2" id="KW-1185">Reference proteome</keyword>
<organism evidence="1 2">
    <name type="scientific">Comamonas testosteroni</name>
    <name type="common">Pseudomonas testosteroni</name>
    <dbReference type="NCBI Taxonomy" id="285"/>
    <lineage>
        <taxon>Bacteria</taxon>
        <taxon>Pseudomonadati</taxon>
        <taxon>Pseudomonadota</taxon>
        <taxon>Betaproteobacteria</taxon>
        <taxon>Burkholderiales</taxon>
        <taxon>Comamonadaceae</taxon>
        <taxon>Comamonas</taxon>
    </lineage>
</organism>
<sequence>MTIVRRHHAITAISAVESSPTLAKLAALTQDSSLRLKTVLPLVPPMLRASLQAGPIEGDCWCLLVKNNAAAAKVRQLLPAMAAHLRTKGWDVASIRLKVQA</sequence>
<dbReference type="Proteomes" id="UP000261948">
    <property type="component" value="Unassembled WGS sequence"/>
</dbReference>
<dbReference type="AlphaFoldDB" id="A0A373FRQ7"/>
<evidence type="ECO:0008006" key="3">
    <source>
        <dbReference type="Google" id="ProtNLM"/>
    </source>
</evidence>
<gene>
    <name evidence="1" type="ORF">DZC30_01875</name>
</gene>
<reference evidence="1 2" key="1">
    <citation type="submission" date="2018-08" db="EMBL/GenBank/DDBJ databases">
        <title>Comamonas testosteroni strain SWCO2.</title>
        <authorList>
            <person name="Jiang N."/>
            <person name="Zhang X.Z."/>
        </authorList>
    </citation>
    <scope>NUCLEOTIDE SEQUENCE [LARGE SCALE GENOMIC DNA]</scope>
    <source>
        <strain evidence="1 2">SWCO2</strain>
    </source>
</reference>
<comment type="caution">
    <text evidence="1">The sequence shown here is derived from an EMBL/GenBank/DDBJ whole genome shotgun (WGS) entry which is preliminary data.</text>
</comment>
<protein>
    <recommendedName>
        <fullName evidence="3">DUF721 domain-containing protein</fullName>
    </recommendedName>
</protein>
<evidence type="ECO:0000313" key="2">
    <source>
        <dbReference type="Proteomes" id="UP000261948"/>
    </source>
</evidence>
<proteinExistence type="predicted"/>
<evidence type="ECO:0000313" key="1">
    <source>
        <dbReference type="EMBL" id="RGE46547.1"/>
    </source>
</evidence>
<accession>A0A373FRQ7</accession>
<dbReference type="OrthoDB" id="9155022at2"/>
<dbReference type="EMBL" id="QURR01000002">
    <property type="protein sequence ID" value="RGE46547.1"/>
    <property type="molecule type" value="Genomic_DNA"/>
</dbReference>